<protein>
    <submittedName>
        <fullName evidence="1">Uncharacterized protein</fullName>
    </submittedName>
</protein>
<keyword evidence="2" id="KW-1185">Reference proteome</keyword>
<dbReference type="EMBL" id="RWGY01000007">
    <property type="protein sequence ID" value="TVU41385.1"/>
    <property type="molecule type" value="Genomic_DNA"/>
</dbReference>
<comment type="caution">
    <text evidence="1">The sequence shown here is derived from an EMBL/GenBank/DDBJ whole genome shotgun (WGS) entry which is preliminary data.</text>
</comment>
<dbReference type="Gramene" id="TVU41385">
    <property type="protein sequence ID" value="TVU41385"/>
    <property type="gene ID" value="EJB05_14895"/>
</dbReference>
<proteinExistence type="predicted"/>
<accession>A0A5J9W0F6</accession>
<name>A0A5J9W0F6_9POAL</name>
<sequence length="125" mass="14012">MVCNSTPNITKAQHRNALWKMEMLAFYSMLESTVLKRWNVLRCYDNNHQIYAISTHSNLIEDSQSCCISSPLLKMVSFTSKNCSECKIRVGSGANSSALFPAWNPKDAFPASESKNTSKNDKNAI</sequence>
<feature type="non-terminal residue" evidence="1">
    <location>
        <position position="1"/>
    </location>
</feature>
<dbReference type="Proteomes" id="UP000324897">
    <property type="component" value="Chromosome 4"/>
</dbReference>
<gene>
    <name evidence="1" type="ORF">EJB05_14895</name>
</gene>
<organism evidence="1 2">
    <name type="scientific">Eragrostis curvula</name>
    <name type="common">weeping love grass</name>
    <dbReference type="NCBI Taxonomy" id="38414"/>
    <lineage>
        <taxon>Eukaryota</taxon>
        <taxon>Viridiplantae</taxon>
        <taxon>Streptophyta</taxon>
        <taxon>Embryophyta</taxon>
        <taxon>Tracheophyta</taxon>
        <taxon>Spermatophyta</taxon>
        <taxon>Magnoliopsida</taxon>
        <taxon>Liliopsida</taxon>
        <taxon>Poales</taxon>
        <taxon>Poaceae</taxon>
        <taxon>PACMAD clade</taxon>
        <taxon>Chloridoideae</taxon>
        <taxon>Eragrostideae</taxon>
        <taxon>Eragrostidinae</taxon>
        <taxon>Eragrostis</taxon>
    </lineage>
</organism>
<reference evidence="1 2" key="1">
    <citation type="journal article" date="2019" name="Sci. Rep.">
        <title>A high-quality genome of Eragrostis curvula grass provides insights into Poaceae evolution and supports new strategies to enhance forage quality.</title>
        <authorList>
            <person name="Carballo J."/>
            <person name="Santos B.A.C.M."/>
            <person name="Zappacosta D."/>
            <person name="Garbus I."/>
            <person name="Selva J.P."/>
            <person name="Gallo C.A."/>
            <person name="Diaz A."/>
            <person name="Albertini E."/>
            <person name="Caccamo M."/>
            <person name="Echenique V."/>
        </authorList>
    </citation>
    <scope>NUCLEOTIDE SEQUENCE [LARGE SCALE GENOMIC DNA]</scope>
    <source>
        <strain evidence="2">cv. Victoria</strain>
        <tissue evidence="1">Leaf</tissue>
    </source>
</reference>
<evidence type="ECO:0000313" key="2">
    <source>
        <dbReference type="Proteomes" id="UP000324897"/>
    </source>
</evidence>
<evidence type="ECO:0000313" key="1">
    <source>
        <dbReference type="EMBL" id="TVU41385.1"/>
    </source>
</evidence>
<dbReference type="AlphaFoldDB" id="A0A5J9W0F6"/>